<keyword evidence="2" id="KW-0723">Serine/threonine-protein kinase</keyword>
<organism evidence="8 9">
    <name type="scientific">Rhizopus microsporus</name>
    <dbReference type="NCBI Taxonomy" id="58291"/>
    <lineage>
        <taxon>Eukaryota</taxon>
        <taxon>Fungi</taxon>
        <taxon>Fungi incertae sedis</taxon>
        <taxon>Mucoromycota</taxon>
        <taxon>Mucoromycotina</taxon>
        <taxon>Mucoromycetes</taxon>
        <taxon>Mucorales</taxon>
        <taxon>Mucorineae</taxon>
        <taxon>Rhizopodaceae</taxon>
        <taxon>Rhizopus</taxon>
    </lineage>
</organism>
<sequence>MPSRSNSILHIGNFGDYHLLQDLGQGACGKVKLAMNNETGETLAIKIIKRPEIDEEQRSINGKVYSEKKFLEEKLNWEAREKRTIRETSIMKLLRHPHVVKYYDMVTTDSYHYIMMEYAEGGQLLHHIAADGMMCEPEARHYARQIISALDYMHRNSIVHRDLKVENIMLDRTGRSIKVGDFGLSNTHFPEKRLTTFCGSLYFAAPEVLNGDPYQGPELDVWSLGVVIYVMVTGHMPFDDVSVPLIQDKIKNAIVSYPEHISESLQDLLSKIFVVDQKRRIKLADIMKHDWIEKHYAQGIKNYVPIRIPLHIPLASPILNEMSEYFNFGTPEEIRTKMETIIESPLYKFASDHCCCVELCKLNKINEDQLAFIKRWGFYNDPQSVPAAFHPLLSVYYLIRERLKNQVVPFVPDSPRSVHLSSVCNSPVDGETPSDQRCSWLKLSTEEMNIEKEYPKPTESRFISPSSSEAYATAQGLSREHDQVAQNHVHEEDHHHGIKHIVASLNAIFSKMSCQPPPP</sequence>
<dbReference type="VEuPathDB" id="FungiDB:BCV72DRAFT_278437"/>
<evidence type="ECO:0000256" key="5">
    <source>
        <dbReference type="ARBA" id="ARBA00022777"/>
    </source>
</evidence>
<evidence type="ECO:0000256" key="3">
    <source>
        <dbReference type="ARBA" id="ARBA00022679"/>
    </source>
</evidence>
<proteinExistence type="inferred from homology"/>
<dbReference type="SUPFAM" id="SSF56112">
    <property type="entry name" value="Protein kinase-like (PK-like)"/>
    <property type="match status" value="1"/>
</dbReference>
<keyword evidence="3" id="KW-0808">Transferase</keyword>
<dbReference type="OMA" id="RETDREC"/>
<evidence type="ECO:0000256" key="6">
    <source>
        <dbReference type="ARBA" id="ARBA00022840"/>
    </source>
</evidence>
<dbReference type="GO" id="GO:0005737">
    <property type="term" value="C:cytoplasm"/>
    <property type="evidence" value="ECO:0007669"/>
    <property type="project" value="TreeGrafter"/>
</dbReference>
<dbReference type="Proteomes" id="UP000242381">
    <property type="component" value="Unassembled WGS sequence"/>
</dbReference>
<dbReference type="InterPro" id="IPR008271">
    <property type="entry name" value="Ser/Thr_kinase_AS"/>
</dbReference>
<gene>
    <name evidence="8" type="ORF">BCV71DRAFT_58149</name>
</gene>
<accession>A0A0A1NBL0</accession>
<keyword evidence="4" id="KW-0547">Nucleotide-binding</keyword>
<dbReference type="PROSITE" id="PS50011">
    <property type="entry name" value="PROTEIN_KINASE_DOM"/>
    <property type="match status" value="1"/>
</dbReference>
<dbReference type="PANTHER" id="PTHR24346:SF82">
    <property type="entry name" value="KP78A-RELATED"/>
    <property type="match status" value="1"/>
</dbReference>
<evidence type="ECO:0000256" key="1">
    <source>
        <dbReference type="ARBA" id="ARBA00010791"/>
    </source>
</evidence>
<name>A0A0A1NBL0_RHIZD</name>
<protein>
    <submittedName>
        <fullName evidence="8">Pkinase-domain-containing protein</fullName>
    </submittedName>
</protein>
<comment type="similarity">
    <text evidence="1">Belongs to the protein kinase superfamily. CAMK Ser/Thr protein kinase family. NIM1 subfamily.</text>
</comment>
<evidence type="ECO:0000313" key="8">
    <source>
        <dbReference type="EMBL" id="ORE21303.1"/>
    </source>
</evidence>
<evidence type="ECO:0000256" key="4">
    <source>
        <dbReference type="ARBA" id="ARBA00022741"/>
    </source>
</evidence>
<keyword evidence="6" id="KW-0067">ATP-binding</keyword>
<reference evidence="8 9" key="1">
    <citation type="journal article" date="2016" name="Proc. Natl. Acad. Sci. U.S.A.">
        <title>Lipid metabolic changes in an early divergent fungus govern the establishment of a mutualistic symbiosis with endobacteria.</title>
        <authorList>
            <person name="Lastovetsky O.A."/>
            <person name="Gaspar M.L."/>
            <person name="Mondo S.J."/>
            <person name="LaButti K.M."/>
            <person name="Sandor L."/>
            <person name="Grigoriev I.V."/>
            <person name="Henry S.A."/>
            <person name="Pawlowska T.E."/>
        </authorList>
    </citation>
    <scope>NUCLEOTIDE SEQUENCE [LARGE SCALE GENOMIC DNA]</scope>
    <source>
        <strain evidence="8 9">ATCC 11559</strain>
    </source>
</reference>
<dbReference type="GO" id="GO:0035556">
    <property type="term" value="P:intracellular signal transduction"/>
    <property type="evidence" value="ECO:0007669"/>
    <property type="project" value="TreeGrafter"/>
</dbReference>
<dbReference type="InterPro" id="IPR011009">
    <property type="entry name" value="Kinase-like_dom_sf"/>
</dbReference>
<dbReference type="CDD" id="cd14003">
    <property type="entry name" value="STKc_AMPK-like"/>
    <property type="match status" value="1"/>
</dbReference>
<dbReference type="AlphaFoldDB" id="A0A0A1NBL0"/>
<evidence type="ECO:0000256" key="2">
    <source>
        <dbReference type="ARBA" id="ARBA00022527"/>
    </source>
</evidence>
<dbReference type="FunFam" id="1.10.510.10:FF:000571">
    <property type="entry name" value="Maternal embryonic leucine zipper kinase"/>
    <property type="match status" value="1"/>
</dbReference>
<evidence type="ECO:0000313" key="9">
    <source>
        <dbReference type="Proteomes" id="UP000242381"/>
    </source>
</evidence>
<dbReference type="Gene3D" id="1.10.510.10">
    <property type="entry name" value="Transferase(Phosphotransferase) domain 1"/>
    <property type="match status" value="1"/>
</dbReference>
<dbReference type="InterPro" id="IPR000719">
    <property type="entry name" value="Prot_kinase_dom"/>
</dbReference>
<dbReference type="GO" id="GO:0000226">
    <property type="term" value="P:microtubule cytoskeleton organization"/>
    <property type="evidence" value="ECO:0007669"/>
    <property type="project" value="TreeGrafter"/>
</dbReference>
<dbReference type="EMBL" id="KV921281">
    <property type="protein sequence ID" value="ORE21303.1"/>
    <property type="molecule type" value="Genomic_DNA"/>
</dbReference>
<dbReference type="Pfam" id="PF00069">
    <property type="entry name" value="Pkinase"/>
    <property type="match status" value="1"/>
</dbReference>
<feature type="domain" description="Protein kinase" evidence="7">
    <location>
        <begin position="17"/>
        <end position="292"/>
    </location>
</feature>
<dbReference type="PROSITE" id="PS00108">
    <property type="entry name" value="PROTEIN_KINASE_ST"/>
    <property type="match status" value="1"/>
</dbReference>
<keyword evidence="5 8" id="KW-0418">Kinase</keyword>
<dbReference type="GO" id="GO:0005524">
    <property type="term" value="F:ATP binding"/>
    <property type="evidence" value="ECO:0007669"/>
    <property type="project" value="UniProtKB-KW"/>
</dbReference>
<dbReference type="GO" id="GO:0004674">
    <property type="term" value="F:protein serine/threonine kinase activity"/>
    <property type="evidence" value="ECO:0007669"/>
    <property type="project" value="UniProtKB-KW"/>
</dbReference>
<dbReference type="PANTHER" id="PTHR24346">
    <property type="entry name" value="MAP/MICROTUBULE AFFINITY-REGULATING KINASE"/>
    <property type="match status" value="1"/>
</dbReference>
<dbReference type="SMART" id="SM00220">
    <property type="entry name" value="S_TKc"/>
    <property type="match status" value="1"/>
</dbReference>
<evidence type="ECO:0000259" key="7">
    <source>
        <dbReference type="PROSITE" id="PS50011"/>
    </source>
</evidence>